<dbReference type="Proteomes" id="UP000181884">
    <property type="component" value="Unassembled WGS sequence"/>
</dbReference>
<reference evidence="2 3" key="1">
    <citation type="submission" date="2014-12" db="EMBL/GenBank/DDBJ databases">
        <title>Draft genome sequences of 29 type strains of Enterococci.</title>
        <authorList>
            <person name="Zhong Z."/>
            <person name="Sun Z."/>
            <person name="Liu W."/>
            <person name="Zhang W."/>
            <person name="Zhang H."/>
        </authorList>
    </citation>
    <scope>NUCLEOTIDE SEQUENCE [LARGE SCALE GENOMIC DNA]</scope>
    <source>
        <strain evidence="2 3">DSM 17029</strain>
    </source>
</reference>
<evidence type="ECO:0000313" key="3">
    <source>
        <dbReference type="Proteomes" id="UP000181884"/>
    </source>
</evidence>
<dbReference type="SUPFAM" id="SSF143120">
    <property type="entry name" value="YefM-like"/>
    <property type="match status" value="1"/>
</dbReference>
<sequence length="168" mass="19091">MELKKLEVPTASITDVKKSPMEVFQLAREKGTGVYIFNREKVAGVMITQEQYERLVDDLEELPMEDVSLEGEESELLQSLKNLFPGEKVTTAKWIDDHMIELGFITKKSEFGGVGNIVKELEETGKLVYQLRQRDNAVKVELIGTPDSQAALFDQLIIKRFHVPVNHD</sequence>
<evidence type="ECO:0000256" key="1">
    <source>
        <dbReference type="ARBA" id="ARBA00009981"/>
    </source>
</evidence>
<dbReference type="EMBL" id="JXKH01000001">
    <property type="protein sequence ID" value="OJG19840.1"/>
    <property type="molecule type" value="Genomic_DNA"/>
</dbReference>
<dbReference type="AlphaFoldDB" id="A0A1L8RJ95"/>
<dbReference type="RefSeq" id="WP_067391331.1">
    <property type="nucleotide sequence ID" value="NZ_JXKH01000001.1"/>
</dbReference>
<name>A0A1L8RJ95_9ENTE</name>
<gene>
    <name evidence="2" type="ORF">RU97_GL000073</name>
</gene>
<evidence type="ECO:0000313" key="2">
    <source>
        <dbReference type="EMBL" id="OJG19840.1"/>
    </source>
</evidence>
<organism evidence="2 3">
    <name type="scientific">Enterococcus canis</name>
    <dbReference type="NCBI Taxonomy" id="214095"/>
    <lineage>
        <taxon>Bacteria</taxon>
        <taxon>Bacillati</taxon>
        <taxon>Bacillota</taxon>
        <taxon>Bacilli</taxon>
        <taxon>Lactobacillales</taxon>
        <taxon>Enterococcaceae</taxon>
        <taxon>Enterococcus</taxon>
    </lineage>
</organism>
<dbReference type="InterPro" id="IPR036165">
    <property type="entry name" value="YefM-like_sf"/>
</dbReference>
<keyword evidence="3" id="KW-1185">Reference proteome</keyword>
<proteinExistence type="inferred from homology"/>
<comment type="caution">
    <text evidence="2">The sequence shown here is derived from an EMBL/GenBank/DDBJ whole genome shotgun (WGS) entry which is preliminary data.</text>
</comment>
<protein>
    <submittedName>
        <fullName evidence="2">Prevent-host-death protein</fullName>
    </submittedName>
</protein>
<accession>A0A1L8RJ95</accession>
<dbReference type="STRING" id="214095.RU97_GL000073"/>
<comment type="similarity">
    <text evidence="1">Belongs to the phD/YefM antitoxin family.</text>
</comment>